<feature type="domain" description="Type II/III secretion system secretin-like" evidence="6">
    <location>
        <begin position="438"/>
        <end position="598"/>
    </location>
</feature>
<evidence type="ECO:0000256" key="5">
    <source>
        <dbReference type="SAM" id="SignalP"/>
    </source>
</evidence>
<dbReference type="Proteomes" id="UP000002207">
    <property type="component" value="Chromosome"/>
</dbReference>
<feature type="chain" id="PRO_5002909089" description="Type II/III secretion system secretin-like domain-containing protein" evidence="5">
    <location>
        <begin position="22"/>
        <end position="612"/>
    </location>
</feature>
<evidence type="ECO:0000259" key="6">
    <source>
        <dbReference type="Pfam" id="PF00263"/>
    </source>
</evidence>
<evidence type="ECO:0000256" key="4">
    <source>
        <dbReference type="RuleBase" id="RU004003"/>
    </source>
</evidence>
<sequence length="612" mass="66480">MLRARASAVLIAALTMPTCNAAAWVGKPLVEPGPAFMANQKIASLDETHQTGARHTSRQNQMRAEKHYLEGVRAFQRHRMKVAEKEFLLAEKLDRSNPRYSLAARMALRFSATPFAREPGTAAHSGQILDALHYASLPHPYSAMATLHPHKKKTKAESSPVIVRQHSSRANAPIKLVALKADCSFHLHATKPSVIRQVLQAYGIQAEIGPDIDDQSVFFDVDSLDFKSAEKALRLATGVLIVPLGVRRALVVANTTKNLRQYDPQIMETITFPGMDRNELEEMENIARNSGGVTRAVLSPDQKVITLRAPGATLMALNHLYRELLDDTSEVRLDIHVYEVDRTGENDTGAILPNSVTLFNLNSEADSVLAENASLVQEIISSGLAKAGDWETIIGILLAAGDISGTDFNNPFVIFGGGITETGAEWNTTAANMLLTSSNVISLDQVQLSVRDQKEATFLDGERYPIMTGKLSNLGNLGESTGTSPQFQYVNLGLTLKVTPSIQANKNVTLHMKLQLSGLAGTTLDDIPVLTNRQYSGEVSIHAGYSALIVSSMSKQNNLDLTGMPGLSEIPDLHDMTNRDTSSSDQELVILVTPHIIRLGHPGISGPVIPLE</sequence>
<dbReference type="PANTHER" id="PTHR30332:SF24">
    <property type="entry name" value="SECRETIN GSPD-RELATED"/>
    <property type="match status" value="1"/>
</dbReference>
<evidence type="ECO:0000256" key="1">
    <source>
        <dbReference type="ARBA" id="ARBA00004370"/>
    </source>
</evidence>
<dbReference type="InParanoid" id="C1F2E2"/>
<dbReference type="HOGENOM" id="CLU_442734_0_0_0"/>
<keyword evidence="2 5" id="KW-0732">Signal</keyword>
<evidence type="ECO:0000256" key="2">
    <source>
        <dbReference type="ARBA" id="ARBA00022729"/>
    </source>
</evidence>
<dbReference type="GO" id="GO:0015627">
    <property type="term" value="C:type II protein secretion system complex"/>
    <property type="evidence" value="ECO:0007669"/>
    <property type="project" value="TreeGrafter"/>
</dbReference>
<name>C1F2E2_ACIC5</name>
<dbReference type="STRING" id="240015.ACP_2600"/>
<feature type="signal peptide" evidence="5">
    <location>
        <begin position="1"/>
        <end position="21"/>
    </location>
</feature>
<evidence type="ECO:0000313" key="7">
    <source>
        <dbReference type="EMBL" id="ACO32058.1"/>
    </source>
</evidence>
<evidence type="ECO:0000313" key="8">
    <source>
        <dbReference type="Proteomes" id="UP000002207"/>
    </source>
</evidence>
<dbReference type="InterPro" id="IPR050810">
    <property type="entry name" value="Bact_Secretion_Sys_Channel"/>
</dbReference>
<dbReference type="eggNOG" id="COG1450">
    <property type="taxonomic scope" value="Bacteria"/>
</dbReference>
<dbReference type="PANTHER" id="PTHR30332">
    <property type="entry name" value="PROBABLE GENERAL SECRETION PATHWAY PROTEIN D"/>
    <property type="match status" value="1"/>
</dbReference>
<keyword evidence="8" id="KW-1185">Reference proteome</keyword>
<reference evidence="7 8" key="1">
    <citation type="journal article" date="2009" name="Appl. Environ. Microbiol.">
        <title>Three genomes from the phylum Acidobacteria provide insight into the lifestyles of these microorganisms in soils.</title>
        <authorList>
            <person name="Ward N.L."/>
            <person name="Challacombe J.F."/>
            <person name="Janssen P.H."/>
            <person name="Henrissat B."/>
            <person name="Coutinho P.M."/>
            <person name="Wu M."/>
            <person name="Xie G."/>
            <person name="Haft D.H."/>
            <person name="Sait M."/>
            <person name="Badger J."/>
            <person name="Barabote R.D."/>
            <person name="Bradley B."/>
            <person name="Brettin T.S."/>
            <person name="Brinkac L.M."/>
            <person name="Bruce D."/>
            <person name="Creasy T."/>
            <person name="Daugherty S.C."/>
            <person name="Davidsen T.M."/>
            <person name="DeBoy R.T."/>
            <person name="Detter J.C."/>
            <person name="Dodson R.J."/>
            <person name="Durkin A.S."/>
            <person name="Ganapathy A."/>
            <person name="Gwinn-Giglio M."/>
            <person name="Han C.S."/>
            <person name="Khouri H."/>
            <person name="Kiss H."/>
            <person name="Kothari S.P."/>
            <person name="Madupu R."/>
            <person name="Nelson K.E."/>
            <person name="Nelson W.C."/>
            <person name="Paulsen I."/>
            <person name="Penn K."/>
            <person name="Ren Q."/>
            <person name="Rosovitz M.J."/>
            <person name="Selengut J.D."/>
            <person name="Shrivastava S."/>
            <person name="Sullivan S.A."/>
            <person name="Tapia R."/>
            <person name="Thompson L.S."/>
            <person name="Watkins K.L."/>
            <person name="Yang Q."/>
            <person name="Yu C."/>
            <person name="Zafar N."/>
            <person name="Zhou L."/>
            <person name="Kuske C.R."/>
        </authorList>
    </citation>
    <scope>NUCLEOTIDE SEQUENCE [LARGE SCALE GENOMIC DNA]</scope>
    <source>
        <strain evidence="8">ATCC 51196 / DSM 11244 / BCRC 80197 / JCM 7670 / NBRC 15755 / NCIMB 13165 / 161</strain>
    </source>
</reference>
<comment type="subcellular location">
    <subcellularLocation>
        <location evidence="1">Membrane</location>
    </subcellularLocation>
</comment>
<dbReference type="GO" id="GO:0016020">
    <property type="term" value="C:membrane"/>
    <property type="evidence" value="ECO:0007669"/>
    <property type="project" value="UniProtKB-SubCell"/>
</dbReference>
<proteinExistence type="inferred from homology"/>
<comment type="similarity">
    <text evidence="4">Belongs to the bacterial secretin family.</text>
</comment>
<dbReference type="GO" id="GO:0009306">
    <property type="term" value="P:protein secretion"/>
    <property type="evidence" value="ECO:0007669"/>
    <property type="project" value="InterPro"/>
</dbReference>
<accession>C1F2E2</accession>
<protein>
    <recommendedName>
        <fullName evidence="6">Type II/III secretion system secretin-like domain-containing protein</fullName>
    </recommendedName>
</protein>
<dbReference type="InterPro" id="IPR004846">
    <property type="entry name" value="T2SS/T3SS_dom"/>
</dbReference>
<keyword evidence="3" id="KW-0472">Membrane</keyword>
<gene>
    <name evidence="7" type="ordered locus">ACP_2600</name>
</gene>
<dbReference type="Pfam" id="PF00263">
    <property type="entry name" value="Secretin"/>
    <property type="match status" value="1"/>
</dbReference>
<evidence type="ECO:0000256" key="3">
    <source>
        <dbReference type="ARBA" id="ARBA00023136"/>
    </source>
</evidence>
<dbReference type="KEGG" id="aca:ACP_2600"/>
<organism evidence="7 8">
    <name type="scientific">Acidobacterium capsulatum (strain ATCC 51196 / DSM 11244 / BCRC 80197 / JCM 7670 / NBRC 15755 / NCIMB 13165 / 161)</name>
    <dbReference type="NCBI Taxonomy" id="240015"/>
    <lineage>
        <taxon>Bacteria</taxon>
        <taxon>Pseudomonadati</taxon>
        <taxon>Acidobacteriota</taxon>
        <taxon>Terriglobia</taxon>
        <taxon>Terriglobales</taxon>
        <taxon>Acidobacteriaceae</taxon>
        <taxon>Acidobacterium</taxon>
    </lineage>
</organism>
<dbReference type="AlphaFoldDB" id="C1F2E2"/>
<dbReference type="EMBL" id="CP001472">
    <property type="protein sequence ID" value="ACO32058.1"/>
    <property type="molecule type" value="Genomic_DNA"/>
</dbReference>